<dbReference type="SUPFAM" id="SSF55729">
    <property type="entry name" value="Acyl-CoA N-acyltransferases (Nat)"/>
    <property type="match status" value="1"/>
</dbReference>
<evidence type="ECO:0000313" key="5">
    <source>
        <dbReference type="Proteomes" id="UP001501302"/>
    </source>
</evidence>
<accession>A0ABP9H4Q5</accession>
<dbReference type="PANTHER" id="PTHR43072">
    <property type="entry name" value="N-ACETYLTRANSFERASE"/>
    <property type="match status" value="1"/>
</dbReference>
<reference evidence="5" key="1">
    <citation type="journal article" date="2019" name="Int. J. Syst. Evol. Microbiol.">
        <title>The Global Catalogue of Microorganisms (GCM) 10K type strain sequencing project: providing services to taxonomists for standard genome sequencing and annotation.</title>
        <authorList>
            <consortium name="The Broad Institute Genomics Platform"/>
            <consortium name="The Broad Institute Genome Sequencing Center for Infectious Disease"/>
            <person name="Wu L."/>
            <person name="Ma J."/>
        </authorList>
    </citation>
    <scope>NUCLEOTIDE SEQUENCE [LARGE SCALE GENOMIC DNA]</scope>
    <source>
        <strain evidence="5">JCM 18285</strain>
    </source>
</reference>
<evidence type="ECO:0000256" key="1">
    <source>
        <dbReference type="ARBA" id="ARBA00022679"/>
    </source>
</evidence>
<keyword evidence="5" id="KW-1185">Reference proteome</keyword>
<dbReference type="InterPro" id="IPR016181">
    <property type="entry name" value="Acyl_CoA_acyltransferase"/>
</dbReference>
<sequence length="161" mass="18584">MIRPVHINDAQALLDIYNYYVLHTTVTFDIEALSLKAFEDKLNHINADYPFIIYEENNEILGYAYGSRFRPKPAYDYVVESTVYVKHNSYGKRIGTKLYAELLSLLKETNLHTVLGVLTIPNEASIKLHEKFGFEQVANLKEVGLKFGKWQNVGIWQLKLT</sequence>
<feature type="domain" description="N-acetyltransferase" evidence="3">
    <location>
        <begin position="1"/>
        <end position="161"/>
    </location>
</feature>
<evidence type="ECO:0000256" key="2">
    <source>
        <dbReference type="ARBA" id="ARBA00023315"/>
    </source>
</evidence>
<gene>
    <name evidence="4" type="ORF">GCM10023314_31580</name>
</gene>
<dbReference type="RefSeq" id="WP_345193786.1">
    <property type="nucleotide sequence ID" value="NZ_BAABJJ010000044.1"/>
</dbReference>
<dbReference type="Pfam" id="PF13420">
    <property type="entry name" value="Acetyltransf_4"/>
    <property type="match status" value="1"/>
</dbReference>
<comment type="caution">
    <text evidence="4">The sequence shown here is derived from an EMBL/GenBank/DDBJ whole genome shotgun (WGS) entry which is preliminary data.</text>
</comment>
<dbReference type="EMBL" id="BAABJJ010000044">
    <property type="protein sequence ID" value="GAA4955526.1"/>
    <property type="molecule type" value="Genomic_DNA"/>
</dbReference>
<dbReference type="InterPro" id="IPR000182">
    <property type="entry name" value="GNAT_dom"/>
</dbReference>
<evidence type="ECO:0000313" key="4">
    <source>
        <dbReference type="EMBL" id="GAA4955526.1"/>
    </source>
</evidence>
<proteinExistence type="predicted"/>
<dbReference type="CDD" id="cd04301">
    <property type="entry name" value="NAT_SF"/>
    <property type="match status" value="1"/>
</dbReference>
<dbReference type="Gene3D" id="3.40.630.30">
    <property type="match status" value="1"/>
</dbReference>
<dbReference type="PROSITE" id="PS51186">
    <property type="entry name" value="GNAT"/>
    <property type="match status" value="1"/>
</dbReference>
<name>A0ABP9H4Q5_9FLAO</name>
<protein>
    <submittedName>
        <fullName evidence="4">GNAT family N-acetyltransferase</fullName>
    </submittedName>
</protein>
<keyword evidence="2" id="KW-0012">Acyltransferase</keyword>
<keyword evidence="1" id="KW-0808">Transferase</keyword>
<evidence type="ECO:0000259" key="3">
    <source>
        <dbReference type="PROSITE" id="PS51186"/>
    </source>
</evidence>
<dbReference type="Proteomes" id="UP001501302">
    <property type="component" value="Unassembled WGS sequence"/>
</dbReference>
<organism evidence="4 5">
    <name type="scientific">Algibacter agarivorans</name>
    <dbReference type="NCBI Taxonomy" id="1109741"/>
    <lineage>
        <taxon>Bacteria</taxon>
        <taxon>Pseudomonadati</taxon>
        <taxon>Bacteroidota</taxon>
        <taxon>Flavobacteriia</taxon>
        <taxon>Flavobacteriales</taxon>
        <taxon>Flavobacteriaceae</taxon>
        <taxon>Algibacter</taxon>
    </lineage>
</organism>
<dbReference type="PANTHER" id="PTHR43072:SF23">
    <property type="entry name" value="UPF0039 PROTEIN C11D3.02C"/>
    <property type="match status" value="1"/>
</dbReference>